<dbReference type="Gene3D" id="3.40.1410.10">
    <property type="entry name" value="Chorismate lyase-like"/>
    <property type="match status" value="1"/>
</dbReference>
<dbReference type="PROSITE" id="PS50943">
    <property type="entry name" value="HTH_CROC1"/>
    <property type="match status" value="1"/>
</dbReference>
<proteinExistence type="predicted"/>
<evidence type="ECO:0000259" key="2">
    <source>
        <dbReference type="PROSITE" id="PS50943"/>
    </source>
</evidence>
<dbReference type="PANTHER" id="PTHR46558">
    <property type="entry name" value="TRACRIPTIONAL REGULATORY PROTEIN-RELATED-RELATED"/>
    <property type="match status" value="1"/>
</dbReference>
<keyword evidence="1 3" id="KW-0238">DNA-binding</keyword>
<keyword evidence="4" id="KW-1185">Reference proteome</keyword>
<dbReference type="SMART" id="SM00530">
    <property type="entry name" value="HTH_XRE"/>
    <property type="match status" value="1"/>
</dbReference>
<dbReference type="Gene3D" id="1.10.260.40">
    <property type="entry name" value="lambda repressor-like DNA-binding domains"/>
    <property type="match status" value="1"/>
</dbReference>
<dbReference type="Pfam" id="PF01381">
    <property type="entry name" value="HTH_3"/>
    <property type="match status" value="1"/>
</dbReference>
<dbReference type="EMBL" id="SLXV01000064">
    <property type="protein sequence ID" value="TCP61237.1"/>
    <property type="molecule type" value="Genomic_DNA"/>
</dbReference>
<dbReference type="InterPro" id="IPR011663">
    <property type="entry name" value="UTRA"/>
</dbReference>
<protein>
    <submittedName>
        <fullName evidence="3">DNA-binding GntR family transcriptional regulator</fullName>
    </submittedName>
</protein>
<dbReference type="Proteomes" id="UP000294746">
    <property type="component" value="Unassembled WGS sequence"/>
</dbReference>
<dbReference type="SMART" id="SM00866">
    <property type="entry name" value="UTRA"/>
    <property type="match status" value="1"/>
</dbReference>
<feature type="domain" description="HTH cro/C1-type" evidence="2">
    <location>
        <begin position="8"/>
        <end position="62"/>
    </location>
</feature>
<dbReference type="SUPFAM" id="SSF47413">
    <property type="entry name" value="lambda repressor-like DNA-binding domains"/>
    <property type="match status" value="1"/>
</dbReference>
<dbReference type="InterPro" id="IPR028978">
    <property type="entry name" value="Chorismate_lyase_/UTRA_dom_sf"/>
</dbReference>
<dbReference type="RefSeq" id="WP_165873840.1">
    <property type="nucleotide sequence ID" value="NZ_SLXV01000064.1"/>
</dbReference>
<dbReference type="InterPro" id="IPR001387">
    <property type="entry name" value="Cro/C1-type_HTH"/>
</dbReference>
<dbReference type="SUPFAM" id="SSF64288">
    <property type="entry name" value="Chorismate lyase-like"/>
    <property type="match status" value="1"/>
</dbReference>
<organism evidence="3 4">
    <name type="scientific">Baia soyae</name>
    <dbReference type="NCBI Taxonomy" id="1544746"/>
    <lineage>
        <taxon>Bacteria</taxon>
        <taxon>Bacillati</taxon>
        <taxon>Bacillota</taxon>
        <taxon>Bacilli</taxon>
        <taxon>Bacillales</taxon>
        <taxon>Thermoactinomycetaceae</taxon>
        <taxon>Baia</taxon>
    </lineage>
</organism>
<gene>
    <name evidence="3" type="ORF">EDD57_1643</name>
</gene>
<dbReference type="CDD" id="cd00093">
    <property type="entry name" value="HTH_XRE"/>
    <property type="match status" value="1"/>
</dbReference>
<accession>A0A4R2RGM0</accession>
<name>A0A4R2RGM0_9BACL</name>
<comment type="caution">
    <text evidence="3">The sequence shown here is derived from an EMBL/GenBank/DDBJ whole genome shotgun (WGS) entry which is preliminary data.</text>
</comment>
<dbReference type="GO" id="GO:0003677">
    <property type="term" value="F:DNA binding"/>
    <property type="evidence" value="ECO:0007669"/>
    <property type="project" value="UniProtKB-KW"/>
</dbReference>
<sequence length="237" mass="27092">MSTLKERIVELRKKNKLSQEQLAKKFGVGRSTVAMWETGDRTPDADTIQKLADFFDTSTDYLLGRTDVSYSAEQFQSTRKGFGRDHGSKATKKYLDLQICNTLKGLPESVCKELQSPLLLYKVLQLRNEVPVTISESYIPNSLPLKDLKKILEGVKQNPTLSLYKNLESMGRKPINCEETIIIDKPSIEEKKLLQMPDDVPVARIVRKTFDASSHLVEYCLLTSRTDLYNFTYRFTL</sequence>
<dbReference type="PANTHER" id="PTHR46558:SF11">
    <property type="entry name" value="HTH-TYPE TRANSCRIPTIONAL REGULATOR XRE"/>
    <property type="match status" value="1"/>
</dbReference>
<reference evidence="3 4" key="1">
    <citation type="submission" date="2019-03" db="EMBL/GenBank/DDBJ databases">
        <title>Genomic Encyclopedia of Type Strains, Phase IV (KMG-IV): sequencing the most valuable type-strain genomes for metagenomic binning, comparative biology and taxonomic classification.</title>
        <authorList>
            <person name="Goeker M."/>
        </authorList>
    </citation>
    <scope>NUCLEOTIDE SEQUENCE [LARGE SCALE GENOMIC DNA]</scope>
    <source>
        <strain evidence="3 4">DSM 46831</strain>
    </source>
</reference>
<evidence type="ECO:0000313" key="4">
    <source>
        <dbReference type="Proteomes" id="UP000294746"/>
    </source>
</evidence>
<evidence type="ECO:0000256" key="1">
    <source>
        <dbReference type="ARBA" id="ARBA00023125"/>
    </source>
</evidence>
<dbReference type="AlphaFoldDB" id="A0A4R2RGM0"/>
<dbReference type="InterPro" id="IPR010982">
    <property type="entry name" value="Lambda_DNA-bd_dom_sf"/>
</dbReference>
<dbReference type="GO" id="GO:0006355">
    <property type="term" value="P:regulation of DNA-templated transcription"/>
    <property type="evidence" value="ECO:0007669"/>
    <property type="project" value="InterPro"/>
</dbReference>
<evidence type="ECO:0000313" key="3">
    <source>
        <dbReference type="EMBL" id="TCP61237.1"/>
    </source>
</evidence>
<dbReference type="Pfam" id="PF07702">
    <property type="entry name" value="UTRA"/>
    <property type="match status" value="1"/>
</dbReference>